<comment type="caution">
    <text evidence="2">The sequence shown here is derived from an EMBL/GenBank/DDBJ whole genome shotgun (WGS) entry which is preliminary data.</text>
</comment>
<sequence>MPDFPITARADPTPASRWVTIVGATYTSVVLLGDVPTPTPAPVASSSPSKGTVIGAATGSIVGFLLLLMLLWYCIRRSRTEWISHSRRNSVEEVFIANPNVAPVRLHVVDEHTEFTATKVVIDRTQKFDRFKLSRPSKKRERPAEASRTWEDVVSSTSFFSLITRTISPSLSDTKFTFNEEAVQQSIKHSQFRANLFIVTGFKISRGAEVAVESVKERGGNLNLGIDITPFALPIKVGPVVGAKRDVGEKVEEKHGSNFVYSHQLGEIRYKRKTLEEQKGYLKGNLTAVGRERKEEALDGLEEEAEWVGLSGVM</sequence>
<keyword evidence="3" id="KW-1185">Reference proteome</keyword>
<dbReference type="AlphaFoldDB" id="A0A218Z2J6"/>
<dbReference type="InParanoid" id="A0A218Z2J6"/>
<reference evidence="2 3" key="1">
    <citation type="submission" date="2017-04" db="EMBL/GenBank/DDBJ databases">
        <title>Draft genome sequence of Marssonina coronaria NL1: causal agent of apple blotch.</title>
        <authorList>
            <person name="Cheng Q."/>
        </authorList>
    </citation>
    <scope>NUCLEOTIDE SEQUENCE [LARGE SCALE GENOMIC DNA]</scope>
    <source>
        <strain evidence="2 3">NL1</strain>
    </source>
</reference>
<dbReference type="EMBL" id="MZNU01000257">
    <property type="protein sequence ID" value="OWP01860.1"/>
    <property type="molecule type" value="Genomic_DNA"/>
</dbReference>
<keyword evidence="1" id="KW-1133">Transmembrane helix</keyword>
<keyword evidence="1" id="KW-0812">Transmembrane</keyword>
<dbReference type="OrthoDB" id="3561350at2759"/>
<feature type="transmembrane region" description="Helical" evidence="1">
    <location>
        <begin position="53"/>
        <end position="75"/>
    </location>
</feature>
<evidence type="ECO:0000313" key="3">
    <source>
        <dbReference type="Proteomes" id="UP000242519"/>
    </source>
</evidence>
<accession>A0A218Z2J6</accession>
<gene>
    <name evidence="2" type="ORF">B2J93_4710</name>
</gene>
<keyword evidence="1" id="KW-0472">Membrane</keyword>
<proteinExistence type="predicted"/>
<protein>
    <submittedName>
        <fullName evidence="2">Uncharacterized protein</fullName>
    </submittedName>
</protein>
<organism evidence="2 3">
    <name type="scientific">Diplocarpon coronariae</name>
    <dbReference type="NCBI Taxonomy" id="2795749"/>
    <lineage>
        <taxon>Eukaryota</taxon>
        <taxon>Fungi</taxon>
        <taxon>Dikarya</taxon>
        <taxon>Ascomycota</taxon>
        <taxon>Pezizomycotina</taxon>
        <taxon>Leotiomycetes</taxon>
        <taxon>Helotiales</taxon>
        <taxon>Drepanopezizaceae</taxon>
        <taxon>Diplocarpon</taxon>
    </lineage>
</organism>
<evidence type="ECO:0000256" key="1">
    <source>
        <dbReference type="SAM" id="Phobius"/>
    </source>
</evidence>
<dbReference type="Proteomes" id="UP000242519">
    <property type="component" value="Unassembled WGS sequence"/>
</dbReference>
<name>A0A218Z2J6_9HELO</name>
<evidence type="ECO:0000313" key="2">
    <source>
        <dbReference type="EMBL" id="OWP01860.1"/>
    </source>
</evidence>